<reference evidence="10" key="2">
    <citation type="submission" date="2013-07" db="EMBL/GenBank/DDBJ databases">
        <authorList>
            <person name="Morais-Silva F.O."/>
            <person name="Rezende A.M."/>
            <person name="Pimentel C."/>
            <person name="Resende D.M."/>
            <person name="Santos C.I."/>
            <person name="Clemente C."/>
            <person name="de Oliveira L.M."/>
            <person name="da Silva S.M."/>
            <person name="Costa D.A."/>
            <person name="Varela-Raposo A."/>
            <person name="Horacio E.C.A."/>
            <person name="Matos M."/>
            <person name="Flores O."/>
            <person name="Ruiz J.C."/>
            <person name="Rodrigues-Pousada C."/>
        </authorList>
    </citation>
    <scope>NUCLEOTIDE SEQUENCE [LARGE SCALE GENOMIC DNA]</scope>
    <source>
        <strain evidence="10">ATCC 19364 / DSM 1382 / NCIMB 9332 / VKM B-1759</strain>
    </source>
</reference>
<feature type="transmembrane region" description="Helical" evidence="6">
    <location>
        <begin position="192"/>
        <end position="217"/>
    </location>
</feature>
<comment type="subcellular location">
    <subcellularLocation>
        <location evidence="1">Membrane</location>
    </subcellularLocation>
</comment>
<proteinExistence type="inferred from homology"/>
<keyword evidence="5" id="KW-0175">Coiled coil</keyword>
<feature type="domain" description="Methyl-accepting transducer" evidence="7">
    <location>
        <begin position="319"/>
        <end position="555"/>
    </location>
</feature>
<dbReference type="Pfam" id="PF00672">
    <property type="entry name" value="HAMP"/>
    <property type="match status" value="1"/>
</dbReference>
<reference evidence="9 10" key="1">
    <citation type="journal article" date="2013" name="J. Bacteriol.">
        <title>Roles of HynAB and Ech, the only two hydrogenases found in the model sulfate reducer Desulfovibrio gigas.</title>
        <authorList>
            <person name="Morais-Silva F.O."/>
            <person name="Santos C.I."/>
            <person name="Rodrigues R."/>
            <person name="Pereira I.A."/>
            <person name="Rodrigues-Pousada C."/>
        </authorList>
    </citation>
    <scope>NUCLEOTIDE SEQUENCE [LARGE SCALE GENOMIC DNA]</scope>
    <source>
        <strain evidence="10">ATCC 19364 / DSM 1382 / NCIMB 9332 / VKM B-1759</strain>
    </source>
</reference>
<dbReference type="CDD" id="cd06225">
    <property type="entry name" value="HAMP"/>
    <property type="match status" value="1"/>
</dbReference>
<dbReference type="PANTHER" id="PTHR32089">
    <property type="entry name" value="METHYL-ACCEPTING CHEMOTAXIS PROTEIN MCPB"/>
    <property type="match status" value="1"/>
</dbReference>
<comment type="similarity">
    <text evidence="3">Belongs to the methyl-accepting chemotaxis (MCP) protein family.</text>
</comment>
<dbReference type="PATRIC" id="fig|1121448.10.peg.2555"/>
<evidence type="ECO:0000256" key="3">
    <source>
        <dbReference type="ARBA" id="ARBA00029447"/>
    </source>
</evidence>
<keyword evidence="6" id="KW-0812">Transmembrane</keyword>
<dbReference type="GO" id="GO:0007165">
    <property type="term" value="P:signal transduction"/>
    <property type="evidence" value="ECO:0007669"/>
    <property type="project" value="UniProtKB-KW"/>
</dbReference>
<evidence type="ECO:0000313" key="10">
    <source>
        <dbReference type="Proteomes" id="UP000016587"/>
    </source>
</evidence>
<dbReference type="SUPFAM" id="SSF58104">
    <property type="entry name" value="Methyl-accepting chemotaxis protein (MCP) signaling domain"/>
    <property type="match status" value="1"/>
</dbReference>
<evidence type="ECO:0000256" key="4">
    <source>
        <dbReference type="PROSITE-ProRule" id="PRU00284"/>
    </source>
</evidence>
<feature type="domain" description="HAMP" evidence="8">
    <location>
        <begin position="219"/>
        <end position="271"/>
    </location>
</feature>
<dbReference type="eggNOG" id="COG0840">
    <property type="taxonomic scope" value="Bacteria"/>
</dbReference>
<dbReference type="AlphaFoldDB" id="T2GDY5"/>
<dbReference type="PROSITE" id="PS50885">
    <property type="entry name" value="HAMP"/>
    <property type="match status" value="1"/>
</dbReference>
<evidence type="ECO:0000259" key="7">
    <source>
        <dbReference type="PROSITE" id="PS50111"/>
    </source>
</evidence>
<dbReference type="PANTHER" id="PTHR32089:SF112">
    <property type="entry name" value="LYSOZYME-LIKE PROTEIN-RELATED"/>
    <property type="match status" value="1"/>
</dbReference>
<dbReference type="PROSITE" id="PS50111">
    <property type="entry name" value="CHEMOTAXIS_TRANSDUC_2"/>
    <property type="match status" value="1"/>
</dbReference>
<keyword evidence="2 4" id="KW-0807">Transducer</keyword>
<dbReference type="InterPro" id="IPR004089">
    <property type="entry name" value="MCPsignal_dom"/>
</dbReference>
<dbReference type="OrthoDB" id="5438492at2"/>
<evidence type="ECO:0000256" key="5">
    <source>
        <dbReference type="SAM" id="Coils"/>
    </source>
</evidence>
<dbReference type="Gene3D" id="1.10.287.950">
    <property type="entry name" value="Methyl-accepting chemotaxis protein"/>
    <property type="match status" value="1"/>
</dbReference>
<keyword evidence="6" id="KW-1133">Transmembrane helix</keyword>
<name>T2GDY5_MEGG1</name>
<organism evidence="9 10">
    <name type="scientific">Megalodesulfovibrio gigas (strain ATCC 19364 / DSM 1382 / NCIMB 9332 / VKM B-1759)</name>
    <name type="common">Desulfovibrio gigas</name>
    <dbReference type="NCBI Taxonomy" id="1121448"/>
    <lineage>
        <taxon>Bacteria</taxon>
        <taxon>Pseudomonadati</taxon>
        <taxon>Thermodesulfobacteriota</taxon>
        <taxon>Desulfovibrionia</taxon>
        <taxon>Desulfovibrionales</taxon>
        <taxon>Desulfovibrionaceae</taxon>
        <taxon>Megalodesulfovibrio</taxon>
    </lineage>
</organism>
<keyword evidence="10" id="KW-1185">Reference proteome</keyword>
<sequence length="596" mass="64417">MKNIRIGMRLIGAFVIVAVLTVAVGVEGYIGLRTAEKEIEEMADVYLPSIDALARMRYNMRNLTVVVRTLLIADLSDQERARQRDLLRQARENYGQAMKKFESLERYENEERVWQAFLVQLQKTRDINDKTLDMIAAWEKNLQDRALYDAATAQVIGETGEANRVLIGQISQLIELNLENAEKDKLGAKTNIAGHITLMASMGIFSPLLAFGLGLMLTRSIIRPLGQTLRFAENVAQGDLDAELAVRQGDEVGRVAESLRAMVETLKKTLRQAQEQSRIATDESENARRAMAQAEEAQRQAVQARAQGLLEAAHKLEDVVAVVSSASEQLSAQVEQSSRGAEIQTDRVTETATAMEEMNATVLEVAKNASQASDSADSARKQAADGAAVVGEVVKGIGQVEAQAQSLKTDMGDLGRQAEGIGQILNVISDIADQTNLLALNAAIEAARAGDAGRGFAVVADEVRKLAEKTMQATKEVGQAISGIQQGARKNLDNAGASAQAIERVTAMARQAGEALRQIVTLADTVSDQVRNIAAASEQQSATSEEINRSIEDINRVSAETLAAMRQSTQAVGELAVQSQKLQQLINNLKSEGEAA</sequence>
<dbReference type="InterPro" id="IPR003660">
    <property type="entry name" value="HAMP_dom"/>
</dbReference>
<dbReference type="SMART" id="SM00283">
    <property type="entry name" value="MA"/>
    <property type="match status" value="1"/>
</dbReference>
<dbReference type="HOGENOM" id="CLU_000445_107_27_7"/>
<dbReference type="Gene3D" id="6.10.340.10">
    <property type="match status" value="1"/>
</dbReference>
<dbReference type="Pfam" id="PF12729">
    <property type="entry name" value="4HB_MCP_1"/>
    <property type="match status" value="1"/>
</dbReference>
<keyword evidence="6" id="KW-0472">Membrane</keyword>
<evidence type="ECO:0000313" key="9">
    <source>
        <dbReference type="EMBL" id="AGW14336.1"/>
    </source>
</evidence>
<gene>
    <name evidence="9" type="ORF">DGI_2605</name>
</gene>
<feature type="coiled-coil region" evidence="5">
    <location>
        <begin position="256"/>
        <end position="312"/>
    </location>
</feature>
<dbReference type="InterPro" id="IPR024478">
    <property type="entry name" value="HlyB_4HB_MCP"/>
</dbReference>
<dbReference type="CDD" id="cd11386">
    <property type="entry name" value="MCP_signal"/>
    <property type="match status" value="1"/>
</dbReference>
<protein>
    <submittedName>
        <fullName evidence="9">Putative methyl-accepting chemotaxis sensory transducer</fullName>
    </submittedName>
</protein>
<dbReference type="Pfam" id="PF00015">
    <property type="entry name" value="MCPsignal"/>
    <property type="match status" value="1"/>
</dbReference>
<dbReference type="STRING" id="1121448.DGI_2605"/>
<dbReference type="GO" id="GO:0016020">
    <property type="term" value="C:membrane"/>
    <property type="evidence" value="ECO:0007669"/>
    <property type="project" value="UniProtKB-SubCell"/>
</dbReference>
<evidence type="ECO:0000256" key="6">
    <source>
        <dbReference type="SAM" id="Phobius"/>
    </source>
</evidence>
<evidence type="ECO:0000256" key="1">
    <source>
        <dbReference type="ARBA" id="ARBA00004370"/>
    </source>
</evidence>
<evidence type="ECO:0000259" key="8">
    <source>
        <dbReference type="PROSITE" id="PS50885"/>
    </source>
</evidence>
<dbReference type="SMART" id="SM00304">
    <property type="entry name" value="HAMP"/>
    <property type="match status" value="1"/>
</dbReference>
<dbReference type="EMBL" id="CP006585">
    <property type="protein sequence ID" value="AGW14336.1"/>
    <property type="molecule type" value="Genomic_DNA"/>
</dbReference>
<dbReference type="KEGG" id="dgg:DGI_2605"/>
<dbReference type="RefSeq" id="WP_021761340.1">
    <property type="nucleotide sequence ID" value="NC_022444.1"/>
</dbReference>
<evidence type="ECO:0000256" key="2">
    <source>
        <dbReference type="ARBA" id="ARBA00023224"/>
    </source>
</evidence>
<dbReference type="GO" id="GO:0006935">
    <property type="term" value="P:chemotaxis"/>
    <property type="evidence" value="ECO:0007669"/>
    <property type="project" value="UniProtKB-ARBA"/>
</dbReference>
<accession>T2GDY5</accession>
<dbReference type="FunFam" id="1.10.287.950:FF:000001">
    <property type="entry name" value="Methyl-accepting chemotaxis sensory transducer"/>
    <property type="match status" value="1"/>
</dbReference>
<dbReference type="Proteomes" id="UP000016587">
    <property type="component" value="Chromosome"/>
</dbReference>